<protein>
    <submittedName>
        <fullName evidence="3">7TM_GPCR_Srx domain-containing protein</fullName>
    </submittedName>
</protein>
<accession>A0A1I7XGE9</accession>
<evidence type="ECO:0000256" key="1">
    <source>
        <dbReference type="SAM" id="Phobius"/>
    </source>
</evidence>
<dbReference type="Proteomes" id="UP000095283">
    <property type="component" value="Unplaced"/>
</dbReference>
<dbReference type="PANTHER" id="PTHR23021:SF90">
    <property type="entry name" value="SERPENTINE RECEPTOR, CLASS T"/>
    <property type="match status" value="1"/>
</dbReference>
<sequence>MSCFKIMFVLGITDMAAIVVNSIITGILLLEGSVFCTHPIVNFIAGSMGLGLWCSACIVCLLLVTNRLMDITAPHLVKTIFGGAKTYFILILPFVYGLYFIIFTPPVVFSSKYGAWFFDPFIYPDRGLEYRSEYSTGKNKAHIFFQSSVICAINFFASIIYVIMQFIPVPHYLIIMGHVGWQLGHGEIREEGEGDSSIKLSTCYCLDCVNIWFLF</sequence>
<keyword evidence="1" id="KW-0812">Transmembrane</keyword>
<feature type="transmembrane region" description="Helical" evidence="1">
    <location>
        <begin position="40"/>
        <end position="65"/>
    </location>
</feature>
<dbReference type="InterPro" id="IPR019425">
    <property type="entry name" value="7TM_GPCR_serpentine_rcpt_Srt"/>
</dbReference>
<dbReference type="AlphaFoldDB" id="A0A1I7XGE9"/>
<name>A0A1I7XGE9_HETBA</name>
<feature type="transmembrane region" description="Helical" evidence="1">
    <location>
        <begin position="7"/>
        <end position="28"/>
    </location>
</feature>
<reference evidence="3" key="1">
    <citation type="submission" date="2016-11" db="UniProtKB">
        <authorList>
            <consortium name="WormBaseParasite"/>
        </authorList>
    </citation>
    <scope>IDENTIFICATION</scope>
</reference>
<evidence type="ECO:0000313" key="3">
    <source>
        <dbReference type="WBParaSite" id="Hba_16398"/>
    </source>
</evidence>
<evidence type="ECO:0000313" key="2">
    <source>
        <dbReference type="Proteomes" id="UP000095283"/>
    </source>
</evidence>
<keyword evidence="1" id="KW-0472">Membrane</keyword>
<dbReference type="PANTHER" id="PTHR23021">
    <property type="entry name" value="SERPENTINE RECEPTOR, CLASS T"/>
    <property type="match status" value="1"/>
</dbReference>
<dbReference type="WBParaSite" id="Hba_16398">
    <property type="protein sequence ID" value="Hba_16398"/>
    <property type="gene ID" value="Hba_16398"/>
</dbReference>
<dbReference type="Pfam" id="PF10321">
    <property type="entry name" value="7TM_GPCR_Srt"/>
    <property type="match status" value="1"/>
</dbReference>
<proteinExistence type="predicted"/>
<feature type="transmembrane region" description="Helical" evidence="1">
    <location>
        <begin position="143"/>
        <end position="164"/>
    </location>
</feature>
<keyword evidence="1" id="KW-1133">Transmembrane helix</keyword>
<organism evidence="2 3">
    <name type="scientific">Heterorhabditis bacteriophora</name>
    <name type="common">Entomopathogenic nematode worm</name>
    <dbReference type="NCBI Taxonomy" id="37862"/>
    <lineage>
        <taxon>Eukaryota</taxon>
        <taxon>Metazoa</taxon>
        <taxon>Ecdysozoa</taxon>
        <taxon>Nematoda</taxon>
        <taxon>Chromadorea</taxon>
        <taxon>Rhabditida</taxon>
        <taxon>Rhabditina</taxon>
        <taxon>Rhabditomorpha</taxon>
        <taxon>Strongyloidea</taxon>
        <taxon>Heterorhabditidae</taxon>
        <taxon>Heterorhabditis</taxon>
    </lineage>
</organism>
<keyword evidence="2" id="KW-1185">Reference proteome</keyword>
<feature type="transmembrane region" description="Helical" evidence="1">
    <location>
        <begin position="86"/>
        <end position="109"/>
    </location>
</feature>